<organism evidence="3 4">
    <name type="scientific">Microlunatus elymi</name>
    <dbReference type="NCBI Taxonomy" id="2596828"/>
    <lineage>
        <taxon>Bacteria</taxon>
        <taxon>Bacillati</taxon>
        <taxon>Actinomycetota</taxon>
        <taxon>Actinomycetes</taxon>
        <taxon>Propionibacteriales</taxon>
        <taxon>Propionibacteriaceae</taxon>
        <taxon>Microlunatus</taxon>
    </lineage>
</organism>
<evidence type="ECO:0000256" key="2">
    <source>
        <dbReference type="SAM" id="Phobius"/>
    </source>
</evidence>
<dbReference type="OrthoDB" id="3215846at2"/>
<proteinExistence type="predicted"/>
<accession>A0A516PYN6</accession>
<reference evidence="3 4" key="1">
    <citation type="submission" date="2019-07" db="EMBL/GenBank/DDBJ databases">
        <title>Microlunatus dokdonensis sp. nov. isolated from the rhizospheric soil of the wild plant Elymus tsukushiensis.</title>
        <authorList>
            <person name="Ghim S.-Y."/>
            <person name="Hwang Y.-J."/>
            <person name="Son J.-S."/>
            <person name="Shin J.-H."/>
        </authorList>
    </citation>
    <scope>NUCLEOTIDE SEQUENCE [LARGE SCALE GENOMIC DNA]</scope>
    <source>
        <strain evidence="3 4">KUDC0627</strain>
    </source>
</reference>
<dbReference type="Pfam" id="PF11209">
    <property type="entry name" value="LmeA"/>
    <property type="match status" value="1"/>
</dbReference>
<name>A0A516PYN6_9ACTN</name>
<keyword evidence="2" id="KW-0472">Membrane</keyword>
<keyword evidence="2" id="KW-1133">Transmembrane helix</keyword>
<dbReference type="KEGG" id="mik:FOE78_10665"/>
<sequence length="309" mass="31996">MSDPTGPEDSSPWRPADPPGEGMGQPAGPSFQHGQPAAPPPGGPGIEGPASQATAPIHWAQPPDGPSTPVEPTMVVPIGPPPAAKVPQRRRRGLVIGIVVVVVLAALVAADRITPIVLGRSVGHSLQSELGTSTAPQVRFDGFPFLNQLATKNFREVEVTAHDVTSQQLPGAITVRTVTADLHGVTVSDNQIKIDSADGSALLDYQAVSTLVGHTVSYAGDNKIKINLLAGVAITASVGVDQQEQQVVLSDVKLDSANTPGFANQLVERIVNSLLPALSLPTGIRLTGIQVGDDGVRVQGTGENLTMPR</sequence>
<dbReference type="InterPro" id="IPR021373">
    <property type="entry name" value="DUF2993"/>
</dbReference>
<evidence type="ECO:0000313" key="4">
    <source>
        <dbReference type="Proteomes" id="UP000319263"/>
    </source>
</evidence>
<feature type="transmembrane region" description="Helical" evidence="2">
    <location>
        <begin position="93"/>
        <end position="110"/>
    </location>
</feature>
<evidence type="ECO:0000256" key="1">
    <source>
        <dbReference type="SAM" id="MobiDB-lite"/>
    </source>
</evidence>
<dbReference type="EMBL" id="CP041692">
    <property type="protein sequence ID" value="QDP96299.1"/>
    <property type="molecule type" value="Genomic_DNA"/>
</dbReference>
<keyword evidence="2" id="KW-0812">Transmembrane</keyword>
<dbReference type="Proteomes" id="UP000319263">
    <property type="component" value="Chromosome"/>
</dbReference>
<evidence type="ECO:0000313" key="3">
    <source>
        <dbReference type="EMBL" id="QDP96299.1"/>
    </source>
</evidence>
<feature type="region of interest" description="Disordered" evidence="1">
    <location>
        <begin position="1"/>
        <end position="76"/>
    </location>
</feature>
<dbReference type="AlphaFoldDB" id="A0A516PYN6"/>
<protein>
    <submittedName>
        <fullName evidence="3">DUF2993 domain-containing protein</fullName>
    </submittedName>
</protein>
<gene>
    <name evidence="3" type="ORF">FOE78_10665</name>
</gene>
<dbReference type="RefSeq" id="WP_143986265.1">
    <property type="nucleotide sequence ID" value="NZ_CP041692.1"/>
</dbReference>
<keyword evidence="4" id="KW-1185">Reference proteome</keyword>